<dbReference type="AlphaFoldDB" id="A0A4Z2EBJ7"/>
<feature type="region of interest" description="Disordered" evidence="1">
    <location>
        <begin position="1"/>
        <end position="23"/>
    </location>
</feature>
<keyword evidence="3" id="KW-1185">Reference proteome</keyword>
<reference evidence="2 3" key="1">
    <citation type="submission" date="2019-03" db="EMBL/GenBank/DDBJ databases">
        <title>First draft genome of Liparis tanakae, snailfish: a comprehensive survey of snailfish specific genes.</title>
        <authorList>
            <person name="Kim W."/>
            <person name="Song I."/>
            <person name="Jeong J.-H."/>
            <person name="Kim D."/>
            <person name="Kim S."/>
            <person name="Ryu S."/>
            <person name="Song J.Y."/>
            <person name="Lee S.K."/>
        </authorList>
    </citation>
    <scope>NUCLEOTIDE SEQUENCE [LARGE SCALE GENOMIC DNA]</scope>
    <source>
        <tissue evidence="2">Muscle</tissue>
    </source>
</reference>
<dbReference type="Proteomes" id="UP000314294">
    <property type="component" value="Unassembled WGS sequence"/>
</dbReference>
<evidence type="ECO:0000313" key="2">
    <source>
        <dbReference type="EMBL" id="TNN26216.1"/>
    </source>
</evidence>
<comment type="caution">
    <text evidence="2">The sequence shown here is derived from an EMBL/GenBank/DDBJ whole genome shotgun (WGS) entry which is preliminary data.</text>
</comment>
<proteinExistence type="predicted"/>
<sequence>MEASTSKPSSPEEQPSSTGAYRKVTAWWPSMGIVWREPRTTKRWKRSEKRGRRCTCCWRRVTRLQTASERPSRLSAAGSLQPETNTRARIQSRRRRSRNAPSTASSRETTCSTCVC</sequence>
<protein>
    <submittedName>
        <fullName evidence="2">Uncharacterized protein</fullName>
    </submittedName>
</protein>
<name>A0A4Z2EBJ7_9TELE</name>
<evidence type="ECO:0000256" key="1">
    <source>
        <dbReference type="SAM" id="MobiDB-lite"/>
    </source>
</evidence>
<feature type="region of interest" description="Disordered" evidence="1">
    <location>
        <begin position="66"/>
        <end position="116"/>
    </location>
</feature>
<feature type="compositionally biased region" description="Low complexity" evidence="1">
    <location>
        <begin position="1"/>
        <end position="18"/>
    </location>
</feature>
<dbReference type="EMBL" id="SRLO01010718">
    <property type="protein sequence ID" value="TNN26216.1"/>
    <property type="molecule type" value="Genomic_DNA"/>
</dbReference>
<evidence type="ECO:0000313" key="3">
    <source>
        <dbReference type="Proteomes" id="UP000314294"/>
    </source>
</evidence>
<organism evidence="2 3">
    <name type="scientific">Liparis tanakae</name>
    <name type="common">Tanaka's snailfish</name>
    <dbReference type="NCBI Taxonomy" id="230148"/>
    <lineage>
        <taxon>Eukaryota</taxon>
        <taxon>Metazoa</taxon>
        <taxon>Chordata</taxon>
        <taxon>Craniata</taxon>
        <taxon>Vertebrata</taxon>
        <taxon>Euteleostomi</taxon>
        <taxon>Actinopterygii</taxon>
        <taxon>Neopterygii</taxon>
        <taxon>Teleostei</taxon>
        <taxon>Neoteleostei</taxon>
        <taxon>Acanthomorphata</taxon>
        <taxon>Eupercaria</taxon>
        <taxon>Perciformes</taxon>
        <taxon>Cottioidei</taxon>
        <taxon>Cottales</taxon>
        <taxon>Liparidae</taxon>
        <taxon>Liparis</taxon>
    </lineage>
</organism>
<accession>A0A4Z2EBJ7</accession>
<gene>
    <name evidence="2" type="ORF">EYF80_063648</name>
</gene>